<protein>
    <submittedName>
        <fullName evidence="2">Uncharacterized protein</fullName>
    </submittedName>
</protein>
<feature type="signal peptide" evidence="1">
    <location>
        <begin position="1"/>
        <end position="15"/>
    </location>
</feature>
<keyword evidence="3" id="KW-1185">Reference proteome</keyword>
<proteinExistence type="predicted"/>
<dbReference type="Proteomes" id="UP001417504">
    <property type="component" value="Unassembled WGS sequence"/>
</dbReference>
<gene>
    <name evidence="2" type="ORF">Sjap_017719</name>
</gene>
<comment type="caution">
    <text evidence="2">The sequence shown here is derived from an EMBL/GenBank/DDBJ whole genome shotgun (WGS) entry which is preliminary data.</text>
</comment>
<evidence type="ECO:0000313" key="2">
    <source>
        <dbReference type="EMBL" id="KAK9109659.1"/>
    </source>
</evidence>
<organism evidence="2 3">
    <name type="scientific">Stephania japonica</name>
    <dbReference type="NCBI Taxonomy" id="461633"/>
    <lineage>
        <taxon>Eukaryota</taxon>
        <taxon>Viridiplantae</taxon>
        <taxon>Streptophyta</taxon>
        <taxon>Embryophyta</taxon>
        <taxon>Tracheophyta</taxon>
        <taxon>Spermatophyta</taxon>
        <taxon>Magnoliopsida</taxon>
        <taxon>Ranunculales</taxon>
        <taxon>Menispermaceae</taxon>
        <taxon>Menispermoideae</taxon>
        <taxon>Cissampelideae</taxon>
        <taxon>Stephania</taxon>
    </lineage>
</organism>
<name>A0AAP0NK93_9MAGN</name>
<dbReference type="AlphaFoldDB" id="A0AAP0NK93"/>
<keyword evidence="1" id="KW-0732">Signal</keyword>
<sequence length="81" mass="9313">MAWIWNSLTVVAVFSCSKLEKLPFVNFSSSGIIIIYGTSEWWEGLQWENSTREALQSHFVETNEKDTEISALLQPQVNYDV</sequence>
<reference evidence="2 3" key="1">
    <citation type="submission" date="2024-01" db="EMBL/GenBank/DDBJ databases">
        <title>Genome assemblies of Stephania.</title>
        <authorList>
            <person name="Yang L."/>
        </authorList>
    </citation>
    <scope>NUCLEOTIDE SEQUENCE [LARGE SCALE GENOMIC DNA]</scope>
    <source>
        <strain evidence="2">QJT</strain>
        <tissue evidence="2">Leaf</tissue>
    </source>
</reference>
<feature type="chain" id="PRO_5043006563" evidence="1">
    <location>
        <begin position="16"/>
        <end position="81"/>
    </location>
</feature>
<accession>A0AAP0NK93</accession>
<evidence type="ECO:0000256" key="1">
    <source>
        <dbReference type="SAM" id="SignalP"/>
    </source>
</evidence>
<dbReference type="EMBL" id="JBBNAE010000007">
    <property type="protein sequence ID" value="KAK9109659.1"/>
    <property type="molecule type" value="Genomic_DNA"/>
</dbReference>
<evidence type="ECO:0000313" key="3">
    <source>
        <dbReference type="Proteomes" id="UP001417504"/>
    </source>
</evidence>